<reference evidence="2 3" key="1">
    <citation type="journal article" date="2018" name="Evol. Lett.">
        <title>Horizontal gene cluster transfer increased hallucinogenic mushroom diversity.</title>
        <authorList>
            <person name="Reynolds H.T."/>
            <person name="Vijayakumar V."/>
            <person name="Gluck-Thaler E."/>
            <person name="Korotkin H.B."/>
            <person name="Matheny P.B."/>
            <person name="Slot J.C."/>
        </authorList>
    </citation>
    <scope>NUCLEOTIDE SEQUENCE [LARGE SCALE GENOMIC DNA]</scope>
    <source>
        <strain evidence="2 3">2631</strain>
    </source>
</reference>
<name>A0A409XAL4_PSICY</name>
<organism evidence="2 3">
    <name type="scientific">Psilocybe cyanescens</name>
    <dbReference type="NCBI Taxonomy" id="93625"/>
    <lineage>
        <taxon>Eukaryota</taxon>
        <taxon>Fungi</taxon>
        <taxon>Dikarya</taxon>
        <taxon>Basidiomycota</taxon>
        <taxon>Agaricomycotina</taxon>
        <taxon>Agaricomycetes</taxon>
        <taxon>Agaricomycetidae</taxon>
        <taxon>Agaricales</taxon>
        <taxon>Agaricineae</taxon>
        <taxon>Strophariaceae</taxon>
        <taxon>Psilocybe</taxon>
    </lineage>
</organism>
<feature type="non-terminal residue" evidence="2">
    <location>
        <position position="106"/>
    </location>
</feature>
<keyword evidence="3" id="KW-1185">Reference proteome</keyword>
<dbReference type="Proteomes" id="UP000283269">
    <property type="component" value="Unassembled WGS sequence"/>
</dbReference>
<evidence type="ECO:0000256" key="1">
    <source>
        <dbReference type="SAM" id="MobiDB-lite"/>
    </source>
</evidence>
<comment type="caution">
    <text evidence="2">The sequence shown here is derived from an EMBL/GenBank/DDBJ whole genome shotgun (WGS) entry which is preliminary data.</text>
</comment>
<dbReference type="EMBL" id="NHYD01002208">
    <property type="protein sequence ID" value="PPQ87770.1"/>
    <property type="molecule type" value="Genomic_DNA"/>
</dbReference>
<dbReference type="AlphaFoldDB" id="A0A409XAL4"/>
<evidence type="ECO:0000313" key="3">
    <source>
        <dbReference type="Proteomes" id="UP000283269"/>
    </source>
</evidence>
<evidence type="ECO:0000313" key="2">
    <source>
        <dbReference type="EMBL" id="PPQ87770.1"/>
    </source>
</evidence>
<protein>
    <submittedName>
        <fullName evidence="2">Uncharacterized protein</fullName>
    </submittedName>
</protein>
<accession>A0A409XAL4</accession>
<feature type="region of interest" description="Disordered" evidence="1">
    <location>
        <begin position="26"/>
        <end position="71"/>
    </location>
</feature>
<proteinExistence type="predicted"/>
<sequence length="106" mass="11338">MSNDDEVKIISFTNIGLTALANMSDDSDVEMVENPTPSNEGSQSRAQGASSFPTFPKTLASEDGQRSPSSAAFHMHALAALENMSDESWALSPSSFRLRTQAALDN</sequence>
<feature type="compositionally biased region" description="Polar residues" evidence="1">
    <location>
        <begin position="35"/>
        <end position="53"/>
    </location>
</feature>
<dbReference type="InParanoid" id="A0A409XAL4"/>
<gene>
    <name evidence="2" type="ORF">CVT25_015014</name>
</gene>